<accession>A0A8S1PLV4</accession>
<evidence type="ECO:0000313" key="1">
    <source>
        <dbReference type="EMBL" id="CAD8103979.1"/>
    </source>
</evidence>
<proteinExistence type="predicted"/>
<reference evidence="1" key="1">
    <citation type="submission" date="2021-01" db="EMBL/GenBank/DDBJ databases">
        <authorList>
            <consortium name="Genoscope - CEA"/>
            <person name="William W."/>
        </authorList>
    </citation>
    <scope>NUCLEOTIDE SEQUENCE</scope>
</reference>
<name>A0A8S1PLV4_PARPR</name>
<sequence>MQKENEWKKDKAVLEQKIYLLELQLESRESNYKKLNETISQTINDSSTMQKRSVSELQKNVDIQQNDHNKSMFKEQIKSLGLQVIY</sequence>
<gene>
    <name evidence="1" type="ORF">PPRIM_AZ9-3.1.T1220130</name>
</gene>
<evidence type="ECO:0000313" key="2">
    <source>
        <dbReference type="Proteomes" id="UP000688137"/>
    </source>
</evidence>
<dbReference type="Proteomes" id="UP000688137">
    <property type="component" value="Unassembled WGS sequence"/>
</dbReference>
<dbReference type="AlphaFoldDB" id="A0A8S1PLV4"/>
<protein>
    <submittedName>
        <fullName evidence="1">Uncharacterized protein</fullName>
    </submittedName>
</protein>
<keyword evidence="2" id="KW-1185">Reference proteome</keyword>
<organism evidence="1 2">
    <name type="scientific">Paramecium primaurelia</name>
    <dbReference type="NCBI Taxonomy" id="5886"/>
    <lineage>
        <taxon>Eukaryota</taxon>
        <taxon>Sar</taxon>
        <taxon>Alveolata</taxon>
        <taxon>Ciliophora</taxon>
        <taxon>Intramacronucleata</taxon>
        <taxon>Oligohymenophorea</taxon>
        <taxon>Peniculida</taxon>
        <taxon>Parameciidae</taxon>
        <taxon>Paramecium</taxon>
    </lineage>
</organism>
<comment type="caution">
    <text evidence="1">The sequence shown here is derived from an EMBL/GenBank/DDBJ whole genome shotgun (WGS) entry which is preliminary data.</text>
</comment>
<dbReference type="EMBL" id="CAJJDM010000125">
    <property type="protein sequence ID" value="CAD8103979.1"/>
    <property type="molecule type" value="Genomic_DNA"/>
</dbReference>